<dbReference type="SMART" id="SM00032">
    <property type="entry name" value="CCP"/>
    <property type="match status" value="1"/>
</dbReference>
<dbReference type="RefSeq" id="XP_022302826.1">
    <property type="nucleotide sequence ID" value="XM_022447118.1"/>
</dbReference>
<dbReference type="Gene3D" id="2.10.70.10">
    <property type="entry name" value="Complement Module, domain 1"/>
    <property type="match status" value="1"/>
</dbReference>
<proteinExistence type="predicted"/>
<protein>
    <submittedName>
        <fullName evidence="6">Uncharacterized protein LOC111110564 isoform X1</fullName>
    </submittedName>
</protein>
<dbReference type="Proteomes" id="UP000694844">
    <property type="component" value="Chromosome 8"/>
</dbReference>
<evidence type="ECO:0000256" key="2">
    <source>
        <dbReference type="PROSITE-ProRule" id="PRU00302"/>
    </source>
</evidence>
<keyword evidence="2" id="KW-0768">Sushi</keyword>
<dbReference type="PROSITE" id="PS50923">
    <property type="entry name" value="SUSHI"/>
    <property type="match status" value="1"/>
</dbReference>
<evidence type="ECO:0000313" key="5">
    <source>
        <dbReference type="Proteomes" id="UP000694844"/>
    </source>
</evidence>
<feature type="domain" description="Sushi" evidence="4">
    <location>
        <begin position="4"/>
        <end position="64"/>
    </location>
</feature>
<dbReference type="KEGG" id="cvn:111110564"/>
<feature type="transmembrane region" description="Helical" evidence="3">
    <location>
        <begin position="78"/>
        <end position="102"/>
    </location>
</feature>
<evidence type="ECO:0000259" key="4">
    <source>
        <dbReference type="PROSITE" id="PS50923"/>
    </source>
</evidence>
<dbReference type="Pfam" id="PF00084">
    <property type="entry name" value="Sushi"/>
    <property type="match status" value="1"/>
</dbReference>
<dbReference type="AlphaFoldDB" id="A0A8B8BIP9"/>
<dbReference type="CDD" id="cd00033">
    <property type="entry name" value="CCP"/>
    <property type="match status" value="1"/>
</dbReference>
<evidence type="ECO:0000256" key="3">
    <source>
        <dbReference type="SAM" id="Phobius"/>
    </source>
</evidence>
<comment type="caution">
    <text evidence="2">Lacks conserved residue(s) required for the propagation of feature annotation.</text>
</comment>
<keyword evidence="5" id="KW-1185">Reference proteome</keyword>
<keyword evidence="3" id="KW-1133">Transmembrane helix</keyword>
<reference evidence="6" key="1">
    <citation type="submission" date="2025-08" db="UniProtKB">
        <authorList>
            <consortium name="RefSeq"/>
        </authorList>
    </citation>
    <scope>IDENTIFICATION</scope>
    <source>
        <tissue evidence="6">Whole sample</tissue>
    </source>
</reference>
<evidence type="ECO:0000256" key="1">
    <source>
        <dbReference type="ARBA" id="ARBA00023157"/>
    </source>
</evidence>
<dbReference type="SUPFAM" id="SSF57535">
    <property type="entry name" value="Complement control module/SCR domain"/>
    <property type="match status" value="1"/>
</dbReference>
<keyword evidence="1" id="KW-1015">Disulfide bond</keyword>
<dbReference type="OrthoDB" id="6123530at2759"/>
<accession>A0A8B8BIP9</accession>
<dbReference type="InterPro" id="IPR000436">
    <property type="entry name" value="Sushi_SCR_CCP_dom"/>
</dbReference>
<evidence type="ECO:0000313" key="6">
    <source>
        <dbReference type="RefSeq" id="XP_022302826.1"/>
    </source>
</evidence>
<keyword evidence="3" id="KW-0812">Transmembrane</keyword>
<dbReference type="InterPro" id="IPR035976">
    <property type="entry name" value="Sushi/SCR/CCP_sf"/>
</dbReference>
<organism evidence="5 6">
    <name type="scientific">Crassostrea virginica</name>
    <name type="common">Eastern oyster</name>
    <dbReference type="NCBI Taxonomy" id="6565"/>
    <lineage>
        <taxon>Eukaryota</taxon>
        <taxon>Metazoa</taxon>
        <taxon>Spiralia</taxon>
        <taxon>Lophotrochozoa</taxon>
        <taxon>Mollusca</taxon>
        <taxon>Bivalvia</taxon>
        <taxon>Autobranchia</taxon>
        <taxon>Pteriomorphia</taxon>
        <taxon>Ostreida</taxon>
        <taxon>Ostreoidea</taxon>
        <taxon>Ostreidae</taxon>
        <taxon>Crassostrea</taxon>
    </lineage>
</organism>
<dbReference type="GeneID" id="111110564"/>
<keyword evidence="3" id="KW-0472">Membrane</keyword>
<gene>
    <name evidence="6" type="primary">LOC111110564</name>
</gene>
<name>A0A8B8BIP9_CRAVI</name>
<sequence>MSAYNCSDPSALSNGYFVIAKPYYVDGDRVYYYCQWTYFLQGNPIRECDGDTGNWTGKAPTCTTTTTTSTTEAPVNEWVYMSISLSSFLALVFICLVSVAILKYCHILCRQRTRVKDDEEEVETGCCYTCCIHCFASGCRGCFTVRNVTPRPSEYPPSPRPSVRSVSIQAEEIPTLSLEEVVTSKRMAKELKNYWKPHRHDLRNNNQSTK</sequence>